<evidence type="ECO:0000313" key="2">
    <source>
        <dbReference type="EMBL" id="CUO32773.1"/>
    </source>
</evidence>
<organism evidence="2 4">
    <name type="scientific">Blautia wexlerae</name>
    <dbReference type="NCBI Taxonomy" id="418240"/>
    <lineage>
        <taxon>Bacteria</taxon>
        <taxon>Bacillati</taxon>
        <taxon>Bacillota</taxon>
        <taxon>Clostridia</taxon>
        <taxon>Lachnospirales</taxon>
        <taxon>Lachnospiraceae</taxon>
        <taxon>Blautia</taxon>
    </lineage>
</organism>
<evidence type="ECO:0000313" key="4">
    <source>
        <dbReference type="Proteomes" id="UP000095431"/>
    </source>
</evidence>
<dbReference type="Pfam" id="PF13529">
    <property type="entry name" value="Peptidase_C39_2"/>
    <property type="match status" value="1"/>
</dbReference>
<evidence type="ECO:0000313" key="3">
    <source>
        <dbReference type="EMBL" id="VUX65754.1"/>
    </source>
</evidence>
<gene>
    <name evidence="3" type="ORF">BWLFYP14_02140</name>
    <name evidence="2" type="ORF">ERS852478_02480</name>
</gene>
<evidence type="ECO:0000313" key="5">
    <source>
        <dbReference type="Proteomes" id="UP000366766"/>
    </source>
</evidence>
<dbReference type="EMBL" id="CABHOF010000039">
    <property type="protein sequence ID" value="VUX65754.1"/>
    <property type="molecule type" value="Genomic_DNA"/>
</dbReference>
<dbReference type="eggNOG" id="COG0768">
    <property type="taxonomic scope" value="Bacteria"/>
</dbReference>
<proteinExistence type="predicted"/>
<keyword evidence="5" id="KW-1185">Reference proteome</keyword>
<feature type="domain" description="Peptidase C39-like" evidence="1">
    <location>
        <begin position="98"/>
        <end position="231"/>
    </location>
</feature>
<accession>A0A174E4T1</accession>
<dbReference type="Proteomes" id="UP000366766">
    <property type="component" value="Unassembled WGS sequence"/>
</dbReference>
<dbReference type="EMBL" id="CYZN01000016">
    <property type="protein sequence ID" value="CUO32773.1"/>
    <property type="molecule type" value="Genomic_DNA"/>
</dbReference>
<evidence type="ECO:0000259" key="1">
    <source>
        <dbReference type="Pfam" id="PF13529"/>
    </source>
</evidence>
<protein>
    <recommendedName>
        <fullName evidence="1">Peptidase C39-like domain-containing protein</fullName>
    </recommendedName>
</protein>
<dbReference type="Proteomes" id="UP000095431">
    <property type="component" value="Unassembled WGS sequence"/>
</dbReference>
<dbReference type="RefSeq" id="WP_020994003.1">
    <property type="nucleotide sequence ID" value="NZ_BTHH01000016.1"/>
</dbReference>
<dbReference type="Gene3D" id="3.90.70.10">
    <property type="entry name" value="Cysteine proteinases"/>
    <property type="match status" value="1"/>
</dbReference>
<dbReference type="InterPro" id="IPR039564">
    <property type="entry name" value="Peptidase_C39-like"/>
</dbReference>
<reference evidence="2 4" key="1">
    <citation type="submission" date="2015-09" db="EMBL/GenBank/DDBJ databases">
        <authorList>
            <consortium name="Pathogen Informatics"/>
        </authorList>
    </citation>
    <scope>NUCLEOTIDE SEQUENCE [LARGE SCALE GENOMIC DNA]</scope>
    <source>
        <strain evidence="2 4">2789STDY5834863</strain>
    </source>
</reference>
<dbReference type="AlphaFoldDB" id="A0A174E4T1"/>
<reference evidence="3 5" key="2">
    <citation type="submission" date="2019-07" db="EMBL/GenBank/DDBJ databases">
        <authorList>
            <person name="Chang H.-W."/>
            <person name="Raman A."/>
            <person name="Venkatesh S."/>
            <person name="Gehrig J."/>
        </authorList>
    </citation>
    <scope>NUCLEOTIDE SEQUENCE [LARGE SCALE GENOMIC DNA]</scope>
    <source>
        <strain evidence="3">Blautia_wexlerae_LFYP_14</strain>
    </source>
</reference>
<sequence>MGKSCSKIILLILILAAWIVVTVRAKKTEEGIILTDAYKKQIMESAEWKKIFLHTENYPDILLEDLKRNPEMLEFVEGYNDVHKKSSEGLTFEEQKKKVPLFIQWDKRWGYEPYGTSDIGISGCGPTCMAMVIYSLTRNTEAIPPVLAQKSMNEGYYVDGIGTSWKFMREAALDYGVIASQFDMLGEQEMADRLKDGNLIICAMGPGDFTNSGHFIVIYDYSRKKFSVNDPFSYTNSSKKWEYTTLISQCQQIWVYAA</sequence>
<name>A0A174E4T1_9FIRM</name>